<dbReference type="EMBL" id="BLXT01003757">
    <property type="protein sequence ID" value="GFO06002.1"/>
    <property type="molecule type" value="Genomic_DNA"/>
</dbReference>
<evidence type="ECO:0000313" key="3">
    <source>
        <dbReference type="Proteomes" id="UP000735302"/>
    </source>
</evidence>
<dbReference type="Proteomes" id="UP000735302">
    <property type="component" value="Unassembled WGS sequence"/>
</dbReference>
<name>A0AAV4AG38_9GAST</name>
<reference evidence="2 3" key="1">
    <citation type="journal article" date="2021" name="Elife">
        <title>Chloroplast acquisition without the gene transfer in kleptoplastic sea slugs, Plakobranchus ocellatus.</title>
        <authorList>
            <person name="Maeda T."/>
            <person name="Takahashi S."/>
            <person name="Yoshida T."/>
            <person name="Shimamura S."/>
            <person name="Takaki Y."/>
            <person name="Nagai Y."/>
            <person name="Toyoda A."/>
            <person name="Suzuki Y."/>
            <person name="Arimoto A."/>
            <person name="Ishii H."/>
            <person name="Satoh N."/>
            <person name="Nishiyama T."/>
            <person name="Hasebe M."/>
            <person name="Maruyama T."/>
            <person name="Minagawa J."/>
            <person name="Obokata J."/>
            <person name="Shigenobu S."/>
        </authorList>
    </citation>
    <scope>NUCLEOTIDE SEQUENCE [LARGE SCALE GENOMIC DNA]</scope>
</reference>
<feature type="domain" description="WAP" evidence="1">
    <location>
        <begin position="98"/>
        <end position="145"/>
    </location>
</feature>
<dbReference type="AlphaFoldDB" id="A0AAV4AG38"/>
<evidence type="ECO:0000259" key="1">
    <source>
        <dbReference type="PROSITE" id="PS51390"/>
    </source>
</evidence>
<dbReference type="PANTHER" id="PTHR19441:SF95">
    <property type="entry name" value="PERLWAPIN ISOFORM X1"/>
    <property type="match status" value="1"/>
</dbReference>
<dbReference type="PANTHER" id="PTHR19441">
    <property type="entry name" value="WHEY ACDIC PROTEIN WAP"/>
    <property type="match status" value="1"/>
</dbReference>
<gene>
    <name evidence="2" type="ORF">PoB_003250700</name>
</gene>
<dbReference type="Gene3D" id="4.10.75.10">
    <property type="entry name" value="Elafin-like"/>
    <property type="match status" value="2"/>
</dbReference>
<dbReference type="CDD" id="cd00199">
    <property type="entry name" value="WAP"/>
    <property type="match status" value="1"/>
</dbReference>
<comment type="caution">
    <text evidence="2">The sequence shown here is derived from an EMBL/GenBank/DDBJ whole genome shotgun (WGS) entry which is preliminary data.</text>
</comment>
<organism evidence="2 3">
    <name type="scientific">Plakobranchus ocellatus</name>
    <dbReference type="NCBI Taxonomy" id="259542"/>
    <lineage>
        <taxon>Eukaryota</taxon>
        <taxon>Metazoa</taxon>
        <taxon>Spiralia</taxon>
        <taxon>Lophotrochozoa</taxon>
        <taxon>Mollusca</taxon>
        <taxon>Gastropoda</taxon>
        <taxon>Heterobranchia</taxon>
        <taxon>Euthyneura</taxon>
        <taxon>Panpulmonata</taxon>
        <taxon>Sacoglossa</taxon>
        <taxon>Placobranchoidea</taxon>
        <taxon>Plakobranchidae</taxon>
        <taxon>Plakobranchus</taxon>
    </lineage>
</organism>
<dbReference type="GO" id="GO:0005615">
    <property type="term" value="C:extracellular space"/>
    <property type="evidence" value="ECO:0007669"/>
    <property type="project" value="TreeGrafter"/>
</dbReference>
<evidence type="ECO:0000313" key="2">
    <source>
        <dbReference type="EMBL" id="GFO06002.1"/>
    </source>
</evidence>
<feature type="domain" description="WAP" evidence="1">
    <location>
        <begin position="47"/>
        <end position="94"/>
    </location>
</feature>
<dbReference type="GO" id="GO:0019731">
    <property type="term" value="P:antibacterial humoral response"/>
    <property type="evidence" value="ECO:0007669"/>
    <property type="project" value="TreeGrafter"/>
</dbReference>
<dbReference type="InterPro" id="IPR050514">
    <property type="entry name" value="WAP_four-disulfide_core"/>
</dbReference>
<accession>A0AAV4AG38</accession>
<proteinExistence type="predicted"/>
<dbReference type="SMART" id="SM00217">
    <property type="entry name" value="WAP"/>
    <property type="match status" value="2"/>
</dbReference>
<dbReference type="Pfam" id="PF00095">
    <property type="entry name" value="WAP"/>
    <property type="match status" value="2"/>
</dbReference>
<dbReference type="GO" id="GO:0045087">
    <property type="term" value="P:innate immune response"/>
    <property type="evidence" value="ECO:0007669"/>
    <property type="project" value="TreeGrafter"/>
</dbReference>
<dbReference type="GO" id="GO:0004867">
    <property type="term" value="F:serine-type endopeptidase inhibitor activity"/>
    <property type="evidence" value="ECO:0007669"/>
    <property type="project" value="TreeGrafter"/>
</dbReference>
<dbReference type="InterPro" id="IPR008197">
    <property type="entry name" value="WAP_dom"/>
</dbReference>
<sequence>MVCVSERTVCSFEDCPIIRTCLSESQLPSHLREELQQLREALEAPPPTEAPPREGCPALRLQDTCVNQCQRDADCPVDHLCCSNGCGQVCRHDTRVYRAPKRGSCPRILSGSEESCDTGCHSDHDCPGLQKCCQSSCGMTCTTPCFHWLSTSSHWQLSQRCQSRRTARRRAVNKRLKAAERRRHQSSRRDLTSSSMSLRDILDLLDSV</sequence>
<dbReference type="PRINTS" id="PR00003">
    <property type="entry name" value="4DISULPHCORE"/>
</dbReference>
<dbReference type="SUPFAM" id="SSF57256">
    <property type="entry name" value="Elafin-like"/>
    <property type="match status" value="2"/>
</dbReference>
<dbReference type="InterPro" id="IPR036645">
    <property type="entry name" value="Elafin-like_sf"/>
</dbReference>
<keyword evidence="3" id="KW-1185">Reference proteome</keyword>
<dbReference type="PROSITE" id="PS51390">
    <property type="entry name" value="WAP"/>
    <property type="match status" value="2"/>
</dbReference>
<protein>
    <submittedName>
        <fullName evidence="2">Wap four-disulfide core domain protein 2</fullName>
    </submittedName>
</protein>